<dbReference type="GeneID" id="31011486"/>
<evidence type="ECO:0000313" key="2">
    <source>
        <dbReference type="EMBL" id="OJD35777.1"/>
    </source>
</evidence>
<dbReference type="AlphaFoldDB" id="A0A1J9R5E8"/>
<gene>
    <name evidence="2" type="ORF">BKCO1_15000129</name>
</gene>
<evidence type="ECO:0000256" key="1">
    <source>
        <dbReference type="SAM" id="MobiDB-lite"/>
    </source>
</evidence>
<dbReference type="EMBL" id="MNUE01000015">
    <property type="protein sequence ID" value="OJD35777.1"/>
    <property type="molecule type" value="Genomic_DNA"/>
</dbReference>
<dbReference type="OrthoDB" id="3930304at2759"/>
<proteinExistence type="predicted"/>
<accession>A0A1J9R5E8</accession>
<dbReference type="RefSeq" id="XP_020132037.1">
    <property type="nucleotide sequence ID" value="XM_020271227.1"/>
</dbReference>
<comment type="caution">
    <text evidence="2">The sequence shown here is derived from an EMBL/GenBank/DDBJ whole genome shotgun (WGS) entry which is preliminary data.</text>
</comment>
<feature type="region of interest" description="Disordered" evidence="1">
    <location>
        <begin position="539"/>
        <end position="590"/>
    </location>
</feature>
<name>A0A1J9R5E8_9PEZI</name>
<sequence>MDLPFSFEMHELGDKVRLARVLHHIECFARPLHRKGGCSAFQITVEFARCLITTYTFTLKDSTPPVDRVTNFVIHCYVLVLEDKEDVRLSAAEMRSPPDPDCWALFFELATRELGINPNPSIACEHSTLLVANAAHFGRWATATADNKSGFDRLRQDFVDIQLRDLAWRAHREPTQLALSIFGSHRSVIFKPATGFDECAFHVARFLGQTLREHDVTVCTDSINRTLAKVVASCALWNGYHATPFFAAEFIRRFLLSSLYTMERTTRVVRAPDFPVSTSFLRLVHYCAAIWLSSPNGPFSGGLAAELQDSGESVAVERVLDAVLINADPIGRLTRHTLEAAIVRHAPNSCLTRGECLRILYRRENLMAPVLHLGAYPRNLVVSTGAPPYHFIPPACQLTPAEVICYFPNALCIPAIWIWVTSHGWAPLQIPKFLDQTRGLEGIWKSSATTFRNWQHTASAAIREEKDLALPPSAPKLDLTPYVHAYCNAPVRGRRKPVVDMSMSRLVYPIRRHPMGDDADYFTGVAKYAAANGDLGGKILEGEGPESSPGHDSISGNECGNATGSSMAAREKNGESSAASNQFQNASGEA</sequence>
<feature type="compositionally biased region" description="Low complexity" evidence="1">
    <location>
        <begin position="576"/>
        <end position="590"/>
    </location>
</feature>
<keyword evidence="3" id="KW-1185">Reference proteome</keyword>
<evidence type="ECO:0000313" key="3">
    <source>
        <dbReference type="Proteomes" id="UP000183809"/>
    </source>
</evidence>
<dbReference type="Proteomes" id="UP000183809">
    <property type="component" value="Unassembled WGS sequence"/>
</dbReference>
<feature type="compositionally biased region" description="Polar residues" evidence="1">
    <location>
        <begin position="554"/>
        <end position="566"/>
    </location>
</feature>
<organism evidence="2 3">
    <name type="scientific">Diplodia corticola</name>
    <dbReference type="NCBI Taxonomy" id="236234"/>
    <lineage>
        <taxon>Eukaryota</taxon>
        <taxon>Fungi</taxon>
        <taxon>Dikarya</taxon>
        <taxon>Ascomycota</taxon>
        <taxon>Pezizomycotina</taxon>
        <taxon>Dothideomycetes</taxon>
        <taxon>Dothideomycetes incertae sedis</taxon>
        <taxon>Botryosphaeriales</taxon>
        <taxon>Botryosphaeriaceae</taxon>
        <taxon>Diplodia</taxon>
    </lineage>
</organism>
<protein>
    <submittedName>
        <fullName evidence="2">Uncharacterized protein</fullName>
    </submittedName>
</protein>
<reference evidence="2 3" key="1">
    <citation type="submission" date="2016-10" db="EMBL/GenBank/DDBJ databases">
        <title>Proteomics and genomics reveal pathogen-plant mechanisms compatible with a hemibiotrophic lifestyle of Diplodia corticola.</title>
        <authorList>
            <person name="Fernandes I."/>
            <person name="De Jonge R."/>
            <person name="Van De Peer Y."/>
            <person name="Devreese B."/>
            <person name="Alves A."/>
            <person name="Esteves A.C."/>
        </authorList>
    </citation>
    <scope>NUCLEOTIDE SEQUENCE [LARGE SCALE GENOMIC DNA]</scope>
    <source>
        <strain evidence="2 3">CBS 112549</strain>
    </source>
</reference>